<proteinExistence type="predicted"/>
<evidence type="ECO:0008006" key="4">
    <source>
        <dbReference type="Google" id="ProtNLM"/>
    </source>
</evidence>
<organism evidence="2 3">
    <name type="scientific">Micromonospora thermarum</name>
    <dbReference type="NCBI Taxonomy" id="2720024"/>
    <lineage>
        <taxon>Bacteria</taxon>
        <taxon>Bacillati</taxon>
        <taxon>Actinomycetota</taxon>
        <taxon>Actinomycetes</taxon>
        <taxon>Micromonosporales</taxon>
        <taxon>Micromonosporaceae</taxon>
        <taxon>Micromonospora</taxon>
    </lineage>
</organism>
<comment type="caution">
    <text evidence="2">The sequence shown here is derived from an EMBL/GenBank/DDBJ whole genome shotgun (WGS) entry which is preliminary data.</text>
</comment>
<dbReference type="Proteomes" id="UP000783871">
    <property type="component" value="Unassembled WGS sequence"/>
</dbReference>
<keyword evidence="1" id="KW-0732">Signal</keyword>
<protein>
    <recommendedName>
        <fullName evidence="4">Lipoprotein</fullName>
    </recommendedName>
</protein>
<keyword evidence="3" id="KW-1185">Reference proteome</keyword>
<gene>
    <name evidence="2" type="ORF">HCJ94_08075</name>
</gene>
<name>A0ABX0Z7M2_9ACTN</name>
<sequence length="92" mass="10152">MAKRTCALFAVAGLATLSLVGGCAFREAVCGSDHYPVKAVNSTGSTCVKKGEQPPQGYVRYPDGKVPKYVDDEWDRYWREHRLDENGNESTP</sequence>
<evidence type="ECO:0000256" key="1">
    <source>
        <dbReference type="SAM" id="SignalP"/>
    </source>
</evidence>
<accession>A0ABX0Z7M2</accession>
<dbReference type="RefSeq" id="WP_168000335.1">
    <property type="nucleotide sequence ID" value="NZ_JAATEO010000006.1"/>
</dbReference>
<feature type="signal peptide" evidence="1">
    <location>
        <begin position="1"/>
        <end position="20"/>
    </location>
</feature>
<dbReference type="InterPro" id="IPR058119">
    <property type="entry name" value="SCO0607-like"/>
</dbReference>
<dbReference type="NCBIfam" id="NF046120">
    <property type="entry name" value="lipo_SCO0607"/>
    <property type="match status" value="1"/>
</dbReference>
<reference evidence="2 3" key="1">
    <citation type="submission" date="2020-03" db="EMBL/GenBank/DDBJ databases">
        <title>WGS of actinomycetes isolated from Thailand.</title>
        <authorList>
            <person name="Thawai C."/>
        </authorList>
    </citation>
    <scope>NUCLEOTIDE SEQUENCE [LARGE SCALE GENOMIC DNA]</scope>
    <source>
        <strain evidence="2 3">HSS6-12</strain>
    </source>
</reference>
<feature type="chain" id="PRO_5045578704" description="Lipoprotein" evidence="1">
    <location>
        <begin position="21"/>
        <end position="92"/>
    </location>
</feature>
<dbReference type="PROSITE" id="PS51257">
    <property type="entry name" value="PROKAR_LIPOPROTEIN"/>
    <property type="match status" value="1"/>
</dbReference>
<evidence type="ECO:0000313" key="3">
    <source>
        <dbReference type="Proteomes" id="UP000783871"/>
    </source>
</evidence>
<evidence type="ECO:0000313" key="2">
    <source>
        <dbReference type="EMBL" id="NJP31940.1"/>
    </source>
</evidence>
<dbReference type="EMBL" id="JAATEO010000006">
    <property type="protein sequence ID" value="NJP31940.1"/>
    <property type="molecule type" value="Genomic_DNA"/>
</dbReference>